<protein>
    <recommendedName>
        <fullName evidence="4">RRM domain-containing protein</fullName>
    </recommendedName>
</protein>
<reference evidence="2 3" key="1">
    <citation type="journal article" date="2019" name="Nat. Ecol. Evol.">
        <title>Megaphylogeny resolves global patterns of mushroom evolution.</title>
        <authorList>
            <person name="Varga T."/>
            <person name="Krizsan K."/>
            <person name="Foldi C."/>
            <person name="Dima B."/>
            <person name="Sanchez-Garcia M."/>
            <person name="Sanchez-Ramirez S."/>
            <person name="Szollosi G.J."/>
            <person name="Szarkandi J.G."/>
            <person name="Papp V."/>
            <person name="Albert L."/>
            <person name="Andreopoulos W."/>
            <person name="Angelini C."/>
            <person name="Antonin V."/>
            <person name="Barry K.W."/>
            <person name="Bougher N.L."/>
            <person name="Buchanan P."/>
            <person name="Buyck B."/>
            <person name="Bense V."/>
            <person name="Catcheside P."/>
            <person name="Chovatia M."/>
            <person name="Cooper J."/>
            <person name="Damon W."/>
            <person name="Desjardin D."/>
            <person name="Finy P."/>
            <person name="Geml J."/>
            <person name="Haridas S."/>
            <person name="Hughes K."/>
            <person name="Justo A."/>
            <person name="Karasinski D."/>
            <person name="Kautmanova I."/>
            <person name="Kiss B."/>
            <person name="Kocsube S."/>
            <person name="Kotiranta H."/>
            <person name="LaButti K.M."/>
            <person name="Lechner B.E."/>
            <person name="Liimatainen K."/>
            <person name="Lipzen A."/>
            <person name="Lukacs Z."/>
            <person name="Mihaltcheva S."/>
            <person name="Morgado L.N."/>
            <person name="Niskanen T."/>
            <person name="Noordeloos M.E."/>
            <person name="Ohm R.A."/>
            <person name="Ortiz-Santana B."/>
            <person name="Ovrebo C."/>
            <person name="Racz N."/>
            <person name="Riley R."/>
            <person name="Savchenko A."/>
            <person name="Shiryaev A."/>
            <person name="Soop K."/>
            <person name="Spirin V."/>
            <person name="Szebenyi C."/>
            <person name="Tomsovsky M."/>
            <person name="Tulloss R.E."/>
            <person name="Uehling J."/>
            <person name="Grigoriev I.V."/>
            <person name="Vagvolgyi C."/>
            <person name="Papp T."/>
            <person name="Martin F.M."/>
            <person name="Miettinen O."/>
            <person name="Hibbett D.S."/>
            <person name="Nagy L.G."/>
        </authorList>
    </citation>
    <scope>NUCLEOTIDE SEQUENCE [LARGE SCALE GENOMIC DNA]</scope>
    <source>
        <strain evidence="2 3">FP101781</strain>
    </source>
</reference>
<proteinExistence type="predicted"/>
<sequence>MSHTVEITGISPSTSKAQLNDFFTIATIEYAEKSAKASIVFEKASAARTALMLNGGTLDGSTLSHDTHGDAEHPLDQTDKPRAGIAAEYLAKGYQLSDQILQRAIQIDHEKGISAKFLSYVHELDKTAGARALGPEQTVSSKVQATLQSAQQQARTLDEQKGISKTFYTYLSQALASPIGQKVRAFYTETSKQVQDIHEEARRIAEEHKQHAQGGSPPPATPAAGAEGAKPAVGGASV</sequence>
<dbReference type="Proteomes" id="UP000298030">
    <property type="component" value="Unassembled WGS sequence"/>
</dbReference>
<dbReference type="AlphaFoldDB" id="A0A4Y7SM60"/>
<dbReference type="GO" id="GO:0003676">
    <property type="term" value="F:nucleic acid binding"/>
    <property type="evidence" value="ECO:0007669"/>
    <property type="project" value="InterPro"/>
</dbReference>
<evidence type="ECO:0008006" key="4">
    <source>
        <dbReference type="Google" id="ProtNLM"/>
    </source>
</evidence>
<evidence type="ECO:0000256" key="1">
    <source>
        <dbReference type="SAM" id="MobiDB-lite"/>
    </source>
</evidence>
<dbReference type="InterPro" id="IPR035979">
    <property type="entry name" value="RBD_domain_sf"/>
</dbReference>
<gene>
    <name evidence="2" type="ORF">FA13DRAFT_1757202</name>
</gene>
<name>A0A4Y7SM60_COPMI</name>
<dbReference type="EMBL" id="QPFP01000086">
    <property type="protein sequence ID" value="TEB22728.1"/>
    <property type="molecule type" value="Genomic_DNA"/>
</dbReference>
<organism evidence="2 3">
    <name type="scientific">Coprinellus micaceus</name>
    <name type="common">Glistening ink-cap mushroom</name>
    <name type="synonym">Coprinus micaceus</name>
    <dbReference type="NCBI Taxonomy" id="71717"/>
    <lineage>
        <taxon>Eukaryota</taxon>
        <taxon>Fungi</taxon>
        <taxon>Dikarya</taxon>
        <taxon>Basidiomycota</taxon>
        <taxon>Agaricomycotina</taxon>
        <taxon>Agaricomycetes</taxon>
        <taxon>Agaricomycetidae</taxon>
        <taxon>Agaricales</taxon>
        <taxon>Agaricineae</taxon>
        <taxon>Psathyrellaceae</taxon>
        <taxon>Coprinellus</taxon>
    </lineage>
</organism>
<dbReference type="STRING" id="71717.A0A4Y7SM60"/>
<feature type="compositionally biased region" description="Low complexity" evidence="1">
    <location>
        <begin position="222"/>
        <end position="238"/>
    </location>
</feature>
<feature type="region of interest" description="Disordered" evidence="1">
    <location>
        <begin position="205"/>
        <end position="238"/>
    </location>
</feature>
<evidence type="ECO:0000313" key="2">
    <source>
        <dbReference type="EMBL" id="TEB22728.1"/>
    </source>
</evidence>
<comment type="caution">
    <text evidence="2">The sequence shown here is derived from an EMBL/GenBank/DDBJ whole genome shotgun (WGS) entry which is preliminary data.</text>
</comment>
<keyword evidence="3" id="KW-1185">Reference proteome</keyword>
<dbReference type="SUPFAM" id="SSF54928">
    <property type="entry name" value="RNA-binding domain, RBD"/>
    <property type="match status" value="1"/>
</dbReference>
<accession>A0A4Y7SM60</accession>
<dbReference type="OrthoDB" id="7763451at2759"/>
<evidence type="ECO:0000313" key="3">
    <source>
        <dbReference type="Proteomes" id="UP000298030"/>
    </source>
</evidence>